<dbReference type="Proteomes" id="UP000324222">
    <property type="component" value="Unassembled WGS sequence"/>
</dbReference>
<evidence type="ECO:0000256" key="1">
    <source>
        <dbReference type="SAM" id="MobiDB-lite"/>
    </source>
</evidence>
<accession>A0A5B7HUF4</accession>
<dbReference type="AlphaFoldDB" id="A0A5B7HUF4"/>
<feature type="compositionally biased region" description="Basic residues" evidence="1">
    <location>
        <begin position="106"/>
        <end position="118"/>
    </location>
</feature>
<sequence length="118" mass="14680">MGILTVRQQMEPQDWCRESLGNTDVEELPNLEEGRRRPHAAFTNVNERRVLSVAWELVMRKRKRKKRQKRKNEQKRALWEIRKRIYKIEKERKMKIEPKRNYERKKNQRRIISQKKIK</sequence>
<name>A0A5B7HUF4_PORTR</name>
<protein>
    <submittedName>
        <fullName evidence="2">Uncharacterized protein</fullName>
    </submittedName>
</protein>
<proteinExistence type="predicted"/>
<reference evidence="2 3" key="1">
    <citation type="submission" date="2019-05" db="EMBL/GenBank/DDBJ databases">
        <title>Another draft genome of Portunus trituberculatus and its Hox gene families provides insights of decapod evolution.</title>
        <authorList>
            <person name="Jeong J.-H."/>
            <person name="Song I."/>
            <person name="Kim S."/>
            <person name="Choi T."/>
            <person name="Kim D."/>
            <person name="Ryu S."/>
            <person name="Kim W."/>
        </authorList>
    </citation>
    <scope>NUCLEOTIDE SEQUENCE [LARGE SCALE GENOMIC DNA]</scope>
    <source>
        <tissue evidence="2">Muscle</tissue>
    </source>
</reference>
<gene>
    <name evidence="2" type="ORF">E2C01_067682</name>
</gene>
<comment type="caution">
    <text evidence="2">The sequence shown here is derived from an EMBL/GenBank/DDBJ whole genome shotgun (WGS) entry which is preliminary data.</text>
</comment>
<keyword evidence="3" id="KW-1185">Reference proteome</keyword>
<organism evidence="2 3">
    <name type="scientific">Portunus trituberculatus</name>
    <name type="common">Swimming crab</name>
    <name type="synonym">Neptunus trituberculatus</name>
    <dbReference type="NCBI Taxonomy" id="210409"/>
    <lineage>
        <taxon>Eukaryota</taxon>
        <taxon>Metazoa</taxon>
        <taxon>Ecdysozoa</taxon>
        <taxon>Arthropoda</taxon>
        <taxon>Crustacea</taxon>
        <taxon>Multicrustacea</taxon>
        <taxon>Malacostraca</taxon>
        <taxon>Eumalacostraca</taxon>
        <taxon>Eucarida</taxon>
        <taxon>Decapoda</taxon>
        <taxon>Pleocyemata</taxon>
        <taxon>Brachyura</taxon>
        <taxon>Eubrachyura</taxon>
        <taxon>Portunoidea</taxon>
        <taxon>Portunidae</taxon>
        <taxon>Portuninae</taxon>
        <taxon>Portunus</taxon>
    </lineage>
</organism>
<evidence type="ECO:0000313" key="3">
    <source>
        <dbReference type="Proteomes" id="UP000324222"/>
    </source>
</evidence>
<feature type="region of interest" description="Disordered" evidence="1">
    <location>
        <begin position="97"/>
        <end position="118"/>
    </location>
</feature>
<evidence type="ECO:0000313" key="2">
    <source>
        <dbReference type="EMBL" id="MPC73356.1"/>
    </source>
</evidence>
<dbReference type="EMBL" id="VSRR010036636">
    <property type="protein sequence ID" value="MPC73356.1"/>
    <property type="molecule type" value="Genomic_DNA"/>
</dbReference>